<reference evidence="2" key="1">
    <citation type="journal article" date="2016" name="Int. J. Syst. Evol. Microbiol.">
        <title>Pseudoxanthomonas helianthi sp. nov., isolated from roots of Jerusalem artichoke (Helianthus tuberosus).</title>
        <authorList>
            <person name="Kittiwongwattana C."/>
            <person name="Thawai C."/>
        </authorList>
    </citation>
    <scope>NUCLEOTIDE SEQUENCE</scope>
    <source>
        <strain evidence="2">110414</strain>
    </source>
</reference>
<accession>A0A941AUX2</accession>
<dbReference type="RefSeq" id="WP_210537553.1">
    <property type="nucleotide sequence ID" value="NZ_JAGKTC010000003.1"/>
</dbReference>
<dbReference type="SUPFAM" id="SSF51182">
    <property type="entry name" value="RmlC-like cupins"/>
    <property type="match status" value="1"/>
</dbReference>
<dbReference type="Pfam" id="PF07883">
    <property type="entry name" value="Cupin_2"/>
    <property type="match status" value="1"/>
</dbReference>
<dbReference type="AlphaFoldDB" id="A0A941AUX2"/>
<protein>
    <submittedName>
        <fullName evidence="2">Cupin domain-containing protein</fullName>
    </submittedName>
</protein>
<dbReference type="InterPro" id="IPR011051">
    <property type="entry name" value="RmlC_Cupin_sf"/>
</dbReference>
<dbReference type="InterPro" id="IPR014710">
    <property type="entry name" value="RmlC-like_jellyroll"/>
</dbReference>
<dbReference type="InterPro" id="IPR013096">
    <property type="entry name" value="Cupin_2"/>
</dbReference>
<proteinExistence type="predicted"/>
<comment type="caution">
    <text evidence="2">The sequence shown here is derived from an EMBL/GenBank/DDBJ whole genome shotgun (WGS) entry which is preliminary data.</text>
</comment>
<dbReference type="Proteomes" id="UP000673447">
    <property type="component" value="Unassembled WGS sequence"/>
</dbReference>
<gene>
    <name evidence="2" type="ORF">J5837_14955</name>
</gene>
<evidence type="ECO:0000259" key="1">
    <source>
        <dbReference type="Pfam" id="PF07883"/>
    </source>
</evidence>
<dbReference type="EMBL" id="JAGKTC010000003">
    <property type="protein sequence ID" value="MBP3985709.1"/>
    <property type="molecule type" value="Genomic_DNA"/>
</dbReference>
<evidence type="ECO:0000313" key="2">
    <source>
        <dbReference type="EMBL" id="MBP3985709.1"/>
    </source>
</evidence>
<sequence length="133" mass="14466">MPPANHDSTQFAGAARWPLAQVLSQLPLPATAKWPQGVFDTEVFAAPGISLSLFAPRGEDHQTAHDEDEFYLVASGHAVLHVRDLGDGWRVLEANRGDALFVAAGIDHRFESISADFTAWVVFFPPTASRESP</sequence>
<evidence type="ECO:0000313" key="3">
    <source>
        <dbReference type="Proteomes" id="UP000673447"/>
    </source>
</evidence>
<dbReference type="Gene3D" id="2.60.120.10">
    <property type="entry name" value="Jelly Rolls"/>
    <property type="match status" value="1"/>
</dbReference>
<feature type="domain" description="Cupin type-2" evidence="1">
    <location>
        <begin position="54"/>
        <end position="119"/>
    </location>
</feature>
<organism evidence="2 3">
    <name type="scientific">Pseudoxanthomonas helianthi</name>
    <dbReference type="NCBI Taxonomy" id="1453541"/>
    <lineage>
        <taxon>Bacteria</taxon>
        <taxon>Pseudomonadati</taxon>
        <taxon>Pseudomonadota</taxon>
        <taxon>Gammaproteobacteria</taxon>
        <taxon>Lysobacterales</taxon>
        <taxon>Lysobacteraceae</taxon>
        <taxon>Pseudoxanthomonas</taxon>
    </lineage>
</organism>
<reference evidence="2" key="2">
    <citation type="submission" date="2021-03" db="EMBL/GenBank/DDBJ databases">
        <authorList>
            <person name="Cao W."/>
        </authorList>
    </citation>
    <scope>NUCLEOTIDE SEQUENCE</scope>
    <source>
        <strain evidence="2">110414</strain>
    </source>
</reference>
<keyword evidence="3" id="KW-1185">Reference proteome</keyword>
<name>A0A941AUX2_9GAMM</name>